<protein>
    <submittedName>
        <fullName evidence="1">Uncharacterized protein</fullName>
    </submittedName>
</protein>
<sequence>MNDYLIINLLATRAAGCLMYFGLGLQQAPIYSTPNHNDGLIVSEQDLNLFLDVYDNGTTTRAVLRSVVINKPWEVKNILLSITGKQENAA</sequence>
<gene>
    <name evidence="1" type="ORF">F5I99_03480</name>
</gene>
<keyword evidence="2" id="KW-1185">Reference proteome</keyword>
<name>A0A5J6LAH7_9GAMM</name>
<dbReference type="AlphaFoldDB" id="A0A5J6LAH7"/>
<dbReference type="EMBL" id="CP044222">
    <property type="protein sequence ID" value="QEW05624.1"/>
    <property type="molecule type" value="Genomic_DNA"/>
</dbReference>
<dbReference type="RefSeq" id="WP_151053668.1">
    <property type="nucleotide sequence ID" value="NZ_CP044222.1"/>
</dbReference>
<evidence type="ECO:0000313" key="2">
    <source>
        <dbReference type="Proteomes" id="UP000325606"/>
    </source>
</evidence>
<reference evidence="1 2" key="1">
    <citation type="submission" date="2019-09" db="EMBL/GenBank/DDBJ databases">
        <title>Nitrincola iocasae sp. nov., a bacterium isolated from the sediment collected at a cold seep field in South China Sea.</title>
        <authorList>
            <person name="Zhang H."/>
            <person name="Wang H."/>
            <person name="Li C."/>
        </authorList>
    </citation>
    <scope>NUCLEOTIDE SEQUENCE [LARGE SCALE GENOMIC DNA]</scope>
    <source>
        <strain evidence="1 2">KXZD1103</strain>
    </source>
</reference>
<proteinExistence type="predicted"/>
<accession>A0A5J6LAH7</accession>
<dbReference type="KEGG" id="nik:F5I99_03480"/>
<dbReference type="Proteomes" id="UP000325606">
    <property type="component" value="Chromosome"/>
</dbReference>
<evidence type="ECO:0000313" key="1">
    <source>
        <dbReference type="EMBL" id="QEW05624.1"/>
    </source>
</evidence>
<organism evidence="1 2">
    <name type="scientific">Nitrincola iocasae</name>
    <dbReference type="NCBI Taxonomy" id="2614693"/>
    <lineage>
        <taxon>Bacteria</taxon>
        <taxon>Pseudomonadati</taxon>
        <taxon>Pseudomonadota</taxon>
        <taxon>Gammaproteobacteria</taxon>
        <taxon>Oceanospirillales</taxon>
        <taxon>Oceanospirillaceae</taxon>
        <taxon>Nitrincola</taxon>
    </lineage>
</organism>